<name>A0A6S7CX25_9BURK</name>
<dbReference type="PROSITE" id="PS51257">
    <property type="entry name" value="PROKAR_LIPOPROTEIN"/>
    <property type="match status" value="1"/>
</dbReference>
<protein>
    <recommendedName>
        <fullName evidence="4">Lipoprotein</fullName>
    </recommendedName>
</protein>
<evidence type="ECO:0000313" key="2">
    <source>
        <dbReference type="EMBL" id="CAB3856106.1"/>
    </source>
</evidence>
<evidence type="ECO:0008006" key="4">
    <source>
        <dbReference type="Google" id="ProtNLM"/>
    </source>
</evidence>
<evidence type="ECO:0000256" key="1">
    <source>
        <dbReference type="SAM" id="SignalP"/>
    </source>
</evidence>
<dbReference type="Proteomes" id="UP000494122">
    <property type="component" value="Unassembled WGS sequence"/>
</dbReference>
<accession>A0A6S7CX25</accession>
<sequence length="196" mass="20656">MIAVLRCMAPALLLGGALAGCSATNPNILSRYDAGSSARVRVYVYTADRIRLDFDRTCFLPASGLFGHGDGLETIQRSHMRGSGSVGMPPSPNISGLVFDEFIIKAGIPVTIYGQVGGTYRSAGPYGSVTITSWPETKNAGYFTPAAGKDYEVYVERRAVVVQDITVPGASAAERQVPLTPASACPEPPATVMPKV</sequence>
<organism evidence="2 3">
    <name type="scientific">Achromobacter ruhlandii</name>
    <dbReference type="NCBI Taxonomy" id="72557"/>
    <lineage>
        <taxon>Bacteria</taxon>
        <taxon>Pseudomonadati</taxon>
        <taxon>Pseudomonadota</taxon>
        <taxon>Betaproteobacteria</taxon>
        <taxon>Burkholderiales</taxon>
        <taxon>Alcaligenaceae</taxon>
        <taxon>Achromobacter</taxon>
    </lineage>
</organism>
<reference evidence="2 3" key="1">
    <citation type="submission" date="2020-04" db="EMBL/GenBank/DDBJ databases">
        <authorList>
            <person name="De Canck E."/>
        </authorList>
    </citation>
    <scope>NUCLEOTIDE SEQUENCE [LARGE SCALE GENOMIC DNA]</scope>
    <source>
        <strain evidence="2 3">LMG 3328</strain>
    </source>
</reference>
<dbReference type="RefSeq" id="WP_231891607.1">
    <property type="nucleotide sequence ID" value="NZ_CADIKY010000003.1"/>
</dbReference>
<gene>
    <name evidence="2" type="ORF">LMG3328_02031</name>
</gene>
<evidence type="ECO:0000313" key="3">
    <source>
        <dbReference type="Proteomes" id="UP000494122"/>
    </source>
</evidence>
<feature type="chain" id="PRO_5028823774" description="Lipoprotein" evidence="1">
    <location>
        <begin position="20"/>
        <end position="196"/>
    </location>
</feature>
<feature type="signal peptide" evidence="1">
    <location>
        <begin position="1"/>
        <end position="19"/>
    </location>
</feature>
<proteinExistence type="predicted"/>
<dbReference type="AlphaFoldDB" id="A0A6S7CX25"/>
<dbReference type="EMBL" id="CADILE010000005">
    <property type="protein sequence ID" value="CAB3856106.1"/>
    <property type="molecule type" value="Genomic_DNA"/>
</dbReference>
<keyword evidence="1" id="KW-0732">Signal</keyword>